<reference evidence="2 3" key="1">
    <citation type="submission" date="2016-03" db="EMBL/GenBank/DDBJ databases">
        <title>Choanephora cucurbitarum.</title>
        <authorList>
            <person name="Min B."/>
            <person name="Park H."/>
            <person name="Park J.-H."/>
            <person name="Shin H.-D."/>
            <person name="Choi I.-G."/>
        </authorList>
    </citation>
    <scope>NUCLEOTIDE SEQUENCE [LARGE SCALE GENOMIC DNA]</scope>
    <source>
        <strain evidence="2 3">KUS-F28377</strain>
    </source>
</reference>
<dbReference type="AlphaFoldDB" id="A0A1C7NPR7"/>
<proteinExistence type="predicted"/>
<feature type="region of interest" description="Disordered" evidence="1">
    <location>
        <begin position="1"/>
        <end position="114"/>
    </location>
</feature>
<dbReference type="InterPro" id="IPR036882">
    <property type="entry name" value="Alba-like_dom_sf"/>
</dbReference>
<keyword evidence="3" id="KW-1185">Reference proteome</keyword>
<dbReference type="GO" id="GO:0003676">
    <property type="term" value="F:nucleic acid binding"/>
    <property type="evidence" value="ECO:0007669"/>
    <property type="project" value="InterPro"/>
</dbReference>
<feature type="compositionally biased region" description="Polar residues" evidence="1">
    <location>
        <begin position="55"/>
        <end position="64"/>
    </location>
</feature>
<evidence type="ECO:0000313" key="3">
    <source>
        <dbReference type="Proteomes" id="UP000093000"/>
    </source>
</evidence>
<dbReference type="OrthoDB" id="2269081at2759"/>
<dbReference type="SUPFAM" id="SSF82704">
    <property type="entry name" value="AlbA-like"/>
    <property type="match status" value="1"/>
</dbReference>
<evidence type="ECO:0000256" key="1">
    <source>
        <dbReference type="SAM" id="MobiDB-lite"/>
    </source>
</evidence>
<evidence type="ECO:0000313" key="2">
    <source>
        <dbReference type="EMBL" id="OBZ91107.1"/>
    </source>
</evidence>
<name>A0A1C7NPR7_9FUNG</name>
<protein>
    <submittedName>
        <fullName evidence="2">Uncharacterized protein</fullName>
    </submittedName>
</protein>
<dbReference type="EMBL" id="LUGH01000022">
    <property type="protein sequence ID" value="OBZ91107.1"/>
    <property type="molecule type" value="Genomic_DNA"/>
</dbReference>
<organism evidence="2 3">
    <name type="scientific">Choanephora cucurbitarum</name>
    <dbReference type="NCBI Taxonomy" id="101091"/>
    <lineage>
        <taxon>Eukaryota</taxon>
        <taxon>Fungi</taxon>
        <taxon>Fungi incertae sedis</taxon>
        <taxon>Mucoromycota</taxon>
        <taxon>Mucoromycotina</taxon>
        <taxon>Mucoromycetes</taxon>
        <taxon>Mucorales</taxon>
        <taxon>Mucorineae</taxon>
        <taxon>Choanephoraceae</taxon>
        <taxon>Choanephoroideae</taxon>
        <taxon>Choanephora</taxon>
    </lineage>
</organism>
<accession>A0A1C7NPR7</accession>
<dbReference type="Proteomes" id="UP000093000">
    <property type="component" value="Unassembled WGS sequence"/>
</dbReference>
<sequence length="240" mass="27122">MLNPLAHDYTPISTILSPEENHKPKGNRPPRQRDQNKKSSSQPPHPQKPNKKQVQSRPSQATVENKSENKQDTTNSHSKANKRRDSQANSTSKKQQPQEKGASKRRPKTSQQIDSLDVFAQESKFITVEAAIDPVHRVDPPSFQIPSSSRRQSSGNLHQFEHGYERYIDWIDRSLHVFDTVTVVGMDNAIVDIVSIVTILQDREIGIHDAVETFSMDTGNGRLTSCIQVKLHPFLYNPSL</sequence>
<gene>
    <name evidence="2" type="ORF">A0J61_00861</name>
</gene>
<dbReference type="InParanoid" id="A0A1C7NPR7"/>
<comment type="caution">
    <text evidence="2">The sequence shown here is derived from an EMBL/GenBank/DDBJ whole genome shotgun (WGS) entry which is preliminary data.</text>
</comment>